<evidence type="ECO:0000313" key="2">
    <source>
        <dbReference type="Proteomes" id="UP001434883"/>
    </source>
</evidence>
<protein>
    <submittedName>
        <fullName evidence="1">Uncharacterized protein</fullName>
    </submittedName>
</protein>
<sequence length="105" mass="12346">MQSGMQMLHTHYRDMRCTEGFLGIFKEAENTAINGLVQGSTLPPIRRAPRRYDDGYALHQWENPEEYFRSQFFEVINLLTSELTLVSGLIIPLLFWKVLKKEKFH</sequence>
<accession>A0ABV0R1V6</accession>
<dbReference type="Proteomes" id="UP001434883">
    <property type="component" value="Unassembled WGS sequence"/>
</dbReference>
<reference evidence="1 2" key="1">
    <citation type="submission" date="2021-06" db="EMBL/GenBank/DDBJ databases">
        <authorList>
            <person name="Palmer J.M."/>
        </authorList>
    </citation>
    <scope>NUCLEOTIDE SEQUENCE [LARGE SCALE GENOMIC DNA]</scope>
    <source>
        <strain evidence="1 2">XC_2019</strain>
        <tissue evidence="1">Muscle</tissue>
    </source>
</reference>
<name>A0ABV0R1V6_9TELE</name>
<keyword evidence="2" id="KW-1185">Reference proteome</keyword>
<comment type="caution">
    <text evidence="1">The sequence shown here is derived from an EMBL/GenBank/DDBJ whole genome shotgun (WGS) entry which is preliminary data.</text>
</comment>
<organism evidence="1 2">
    <name type="scientific">Xenoophorus captivus</name>
    <dbReference type="NCBI Taxonomy" id="1517983"/>
    <lineage>
        <taxon>Eukaryota</taxon>
        <taxon>Metazoa</taxon>
        <taxon>Chordata</taxon>
        <taxon>Craniata</taxon>
        <taxon>Vertebrata</taxon>
        <taxon>Euteleostomi</taxon>
        <taxon>Actinopterygii</taxon>
        <taxon>Neopterygii</taxon>
        <taxon>Teleostei</taxon>
        <taxon>Neoteleostei</taxon>
        <taxon>Acanthomorphata</taxon>
        <taxon>Ovalentaria</taxon>
        <taxon>Atherinomorphae</taxon>
        <taxon>Cyprinodontiformes</taxon>
        <taxon>Goodeidae</taxon>
        <taxon>Xenoophorus</taxon>
    </lineage>
</organism>
<dbReference type="EMBL" id="JAHRIN010030796">
    <property type="protein sequence ID" value="MEQ2202095.1"/>
    <property type="molecule type" value="Genomic_DNA"/>
</dbReference>
<evidence type="ECO:0000313" key="1">
    <source>
        <dbReference type="EMBL" id="MEQ2202095.1"/>
    </source>
</evidence>
<proteinExistence type="predicted"/>
<gene>
    <name evidence="1" type="ORF">XENOCAPTIV_024153</name>
</gene>